<comment type="caution">
    <text evidence="13">The sequence shown here is derived from an EMBL/GenBank/DDBJ whole genome shotgun (WGS) entry which is preliminary data.</text>
</comment>
<feature type="compositionally biased region" description="Basic residues" evidence="12">
    <location>
        <begin position="1"/>
        <end position="26"/>
    </location>
</feature>
<evidence type="ECO:0000256" key="10">
    <source>
        <dbReference type="ARBA" id="ARBA00030722"/>
    </source>
</evidence>
<evidence type="ECO:0000313" key="13">
    <source>
        <dbReference type="EMBL" id="NXO74961.1"/>
    </source>
</evidence>
<sequence>GEARRRLLRGPRPRTASRKGPRKAAVAKRDWDSTVHDLTVHRATPEDIFRRREIHKSKNKALARLELQEKALNRKWKKQKQLDADSLEKRKLALMREILSDQYHLQDVLERSGQVMAVAKDLLGDAPRTRTGFPNVTMAPNCDLESSQGPIVQRSHPSSQPSVLRESVMDSQALNEEEEEASSGDRHHDILGFKSSLSSDRLLQLLREKNSLVNSQLWVEKDTRKSPLSQESNVPRTPATVSPSLDQSALNATGVIKRTHSRLRNGDEESVDSSDPVRQVLYPNSRIQKHIAAKMKRKQAAQNSAGQKRGDSPGSLIQTDLQKDNKPSLDVLNHMIQEVEHELEEYERCTGREVQKKERSEGLSGFTLSLVNAVCRLMRYLKETEMQLHEKEMMMQQQEEMLNEHRELIDALTAEVLQVREENIAMQKKLQQYMSVTDQKLMCLTQALKGLPLVEPEREPSSKHYGIASRGPANSQEKPDLTYSEPRTDAGNRESLLKFPQEELPFTFHPGPGTSSDMRPGRSFPAHIFQPAMLLSPPQQKSSQELSFLQNVFAAISQSAEKEPCKERSLPSSLRTQSTTEENCSIPQRKPIPPADKDLEGSHEKINLSCSGNAGKNSTAEEFLQNGDLLGQIDELTRQNALIKAQLSKFRGVPGDKTDCLHQPDLTQNADPSPDSSQGQSHLMVSRSLEERIAELNRQSTEARDKLLQLIDQQKSAAADMVPPMLSSVPAPSLGYTENARRTVEVPVPGAVPVDSSKDDSVPHASMTSIRRSVGDSSKPCSPLSATSESAKLTSVSQRPKVEKQKEEGWFALSMHVM</sequence>
<feature type="region of interest" description="Disordered" evidence="12">
    <location>
        <begin position="221"/>
        <end position="251"/>
    </location>
</feature>
<protein>
    <recommendedName>
        <fullName evidence="3">Spindle and centriole-associated protein 1</fullName>
    </recommendedName>
    <alternativeName>
        <fullName evidence="10">Coiled-coil domain-containing protein 52</fullName>
    </alternativeName>
</protein>
<proteinExistence type="predicted"/>
<feature type="region of interest" description="Disordered" evidence="12">
    <location>
        <begin position="560"/>
        <end position="615"/>
    </location>
</feature>
<organism evidence="13 14">
    <name type="scientific">Sitta europaea</name>
    <name type="common">Eurasian nuthatch</name>
    <dbReference type="NCBI Taxonomy" id="50251"/>
    <lineage>
        <taxon>Eukaryota</taxon>
        <taxon>Metazoa</taxon>
        <taxon>Chordata</taxon>
        <taxon>Craniata</taxon>
        <taxon>Vertebrata</taxon>
        <taxon>Euteleostomi</taxon>
        <taxon>Archelosauria</taxon>
        <taxon>Archosauria</taxon>
        <taxon>Dinosauria</taxon>
        <taxon>Saurischia</taxon>
        <taxon>Theropoda</taxon>
        <taxon>Coelurosauria</taxon>
        <taxon>Aves</taxon>
        <taxon>Neognathae</taxon>
        <taxon>Neoaves</taxon>
        <taxon>Telluraves</taxon>
        <taxon>Australaves</taxon>
        <taxon>Passeriformes</taxon>
        <taxon>Sittidae</taxon>
        <taxon>Sitta</taxon>
    </lineage>
</organism>
<gene>
    <name evidence="13" type="primary">Spice1</name>
    <name evidence="13" type="ORF">SITEUR_R05366</name>
</gene>
<feature type="compositionally biased region" description="Polar residues" evidence="12">
    <location>
        <begin position="226"/>
        <end position="251"/>
    </location>
</feature>
<name>A0A7L1UPZ3_SITEU</name>
<evidence type="ECO:0000256" key="12">
    <source>
        <dbReference type="SAM" id="MobiDB-lite"/>
    </source>
</evidence>
<dbReference type="GO" id="GO:0051301">
    <property type="term" value="P:cell division"/>
    <property type="evidence" value="ECO:0007669"/>
    <property type="project" value="UniProtKB-KW"/>
</dbReference>
<feature type="compositionally biased region" description="Polar residues" evidence="12">
    <location>
        <begin position="144"/>
        <end position="162"/>
    </location>
</feature>
<feature type="compositionally biased region" description="Basic and acidic residues" evidence="12">
    <location>
        <begin position="560"/>
        <end position="569"/>
    </location>
</feature>
<evidence type="ECO:0000313" key="14">
    <source>
        <dbReference type="Proteomes" id="UP000583915"/>
    </source>
</evidence>
<dbReference type="GO" id="GO:0005813">
    <property type="term" value="C:centrosome"/>
    <property type="evidence" value="ECO:0007669"/>
    <property type="project" value="TreeGrafter"/>
</dbReference>
<feature type="coiled-coil region" evidence="11">
    <location>
        <begin position="381"/>
        <end position="429"/>
    </location>
</feature>
<keyword evidence="14" id="KW-1185">Reference proteome</keyword>
<dbReference type="GO" id="GO:0005814">
    <property type="term" value="C:centriole"/>
    <property type="evidence" value="ECO:0007669"/>
    <property type="project" value="UniProtKB-SubCell"/>
</dbReference>
<feature type="compositionally biased region" description="Polar residues" evidence="12">
    <location>
        <begin position="570"/>
        <end position="586"/>
    </location>
</feature>
<feature type="non-terminal residue" evidence="13">
    <location>
        <position position="1"/>
    </location>
</feature>
<dbReference type="AlphaFoldDB" id="A0A7L1UPZ3"/>
<evidence type="ECO:0000256" key="1">
    <source>
        <dbReference type="ARBA" id="ARBA00004114"/>
    </source>
</evidence>
<feature type="region of interest" description="Disordered" evidence="12">
    <location>
        <begin position="257"/>
        <end position="276"/>
    </location>
</feature>
<keyword evidence="7 11" id="KW-0175">Coiled coil</keyword>
<evidence type="ECO:0000256" key="6">
    <source>
        <dbReference type="ARBA" id="ARBA00022776"/>
    </source>
</evidence>
<comment type="subcellular location">
    <subcellularLocation>
        <location evidence="1">Cytoplasm</location>
        <location evidence="1">Cytoskeleton</location>
        <location evidence="1">Microtubule organizing center</location>
        <location evidence="1">Centrosome</location>
        <location evidence="1">Centriole</location>
    </subcellularLocation>
    <subcellularLocation>
        <location evidence="2">Cytoplasm</location>
        <location evidence="2">Cytoskeleton</location>
        <location evidence="2">Spindle</location>
    </subcellularLocation>
</comment>
<feature type="region of interest" description="Disordered" evidence="12">
    <location>
        <begin position="454"/>
        <end position="489"/>
    </location>
</feature>
<feature type="compositionally biased region" description="Polar residues" evidence="12">
    <location>
        <begin position="665"/>
        <end position="683"/>
    </location>
</feature>
<dbReference type="PANTHER" id="PTHR31167:SF3">
    <property type="entry name" value="SPINDLE AND CENTRIOLE-ASSOCIATED PROTEIN 1"/>
    <property type="match status" value="1"/>
</dbReference>
<dbReference type="EMBL" id="VXBS01000196">
    <property type="protein sequence ID" value="NXO74961.1"/>
    <property type="molecule type" value="Genomic_DNA"/>
</dbReference>
<keyword evidence="6" id="KW-0498">Mitosis</keyword>
<evidence type="ECO:0000256" key="11">
    <source>
        <dbReference type="SAM" id="Coils"/>
    </source>
</evidence>
<feature type="region of interest" description="Disordered" evidence="12">
    <location>
        <begin position="1"/>
        <end position="29"/>
    </location>
</feature>
<feature type="region of interest" description="Disordered" evidence="12">
    <location>
        <begin position="653"/>
        <end position="684"/>
    </location>
</feature>
<dbReference type="Proteomes" id="UP000583915">
    <property type="component" value="Unassembled WGS sequence"/>
</dbReference>
<evidence type="ECO:0000256" key="8">
    <source>
        <dbReference type="ARBA" id="ARBA00023212"/>
    </source>
</evidence>
<keyword evidence="9" id="KW-0131">Cell cycle</keyword>
<dbReference type="GO" id="GO:0005819">
    <property type="term" value="C:spindle"/>
    <property type="evidence" value="ECO:0007669"/>
    <property type="project" value="UniProtKB-SubCell"/>
</dbReference>
<evidence type="ECO:0000256" key="7">
    <source>
        <dbReference type="ARBA" id="ARBA00023054"/>
    </source>
</evidence>
<dbReference type="PANTHER" id="PTHR31167">
    <property type="entry name" value="SPINDLE AND CENTRIOLE ASSOCIATED PROTEIN 1 SPICE1"/>
    <property type="match status" value="1"/>
</dbReference>
<keyword evidence="5" id="KW-0132">Cell division</keyword>
<dbReference type="GO" id="GO:0051310">
    <property type="term" value="P:metaphase chromosome alignment"/>
    <property type="evidence" value="ECO:0007669"/>
    <property type="project" value="TreeGrafter"/>
</dbReference>
<dbReference type="InterPro" id="IPR031387">
    <property type="entry name" value="SPICE1"/>
</dbReference>
<keyword evidence="4" id="KW-0963">Cytoplasm</keyword>
<reference evidence="13 14" key="1">
    <citation type="submission" date="2019-09" db="EMBL/GenBank/DDBJ databases">
        <title>Bird 10,000 Genomes (B10K) Project - Family phase.</title>
        <authorList>
            <person name="Zhang G."/>
        </authorList>
    </citation>
    <scope>NUCLEOTIDE SEQUENCE [LARGE SCALE GENOMIC DNA]</scope>
    <source>
        <strain evidence="13">B10K-DU-002-25</strain>
        <tissue evidence="13">Muscle</tissue>
    </source>
</reference>
<feature type="compositionally biased region" description="Basic and acidic residues" evidence="12">
    <location>
        <begin position="595"/>
        <end position="606"/>
    </location>
</feature>
<feature type="non-terminal residue" evidence="13">
    <location>
        <position position="818"/>
    </location>
</feature>
<evidence type="ECO:0000256" key="4">
    <source>
        <dbReference type="ARBA" id="ARBA00022490"/>
    </source>
</evidence>
<feature type="coiled-coil region" evidence="11">
    <location>
        <begin position="686"/>
        <end position="713"/>
    </location>
</feature>
<dbReference type="GO" id="GO:0090307">
    <property type="term" value="P:mitotic spindle assembly"/>
    <property type="evidence" value="ECO:0007669"/>
    <property type="project" value="InterPro"/>
</dbReference>
<feature type="region of interest" description="Disordered" evidence="12">
    <location>
        <begin position="748"/>
        <end position="805"/>
    </location>
</feature>
<dbReference type="GO" id="GO:0046599">
    <property type="term" value="P:regulation of centriole replication"/>
    <property type="evidence" value="ECO:0007669"/>
    <property type="project" value="TreeGrafter"/>
</dbReference>
<evidence type="ECO:0000256" key="2">
    <source>
        <dbReference type="ARBA" id="ARBA00004186"/>
    </source>
</evidence>
<accession>A0A7L1UPZ3</accession>
<feature type="coiled-coil region" evidence="11">
    <location>
        <begin position="55"/>
        <end position="97"/>
    </location>
</feature>
<feature type="region of interest" description="Disordered" evidence="12">
    <location>
        <begin position="294"/>
        <end position="323"/>
    </location>
</feature>
<evidence type="ECO:0000256" key="5">
    <source>
        <dbReference type="ARBA" id="ARBA00022618"/>
    </source>
</evidence>
<keyword evidence="8" id="KW-0206">Cytoskeleton</keyword>
<feature type="region of interest" description="Disordered" evidence="12">
    <location>
        <begin position="141"/>
        <end position="188"/>
    </location>
</feature>
<dbReference type="Pfam" id="PF15678">
    <property type="entry name" value="SPICE"/>
    <property type="match status" value="1"/>
</dbReference>
<evidence type="ECO:0000256" key="3">
    <source>
        <dbReference type="ARBA" id="ARBA00018313"/>
    </source>
</evidence>
<feature type="compositionally biased region" description="Polar residues" evidence="12">
    <location>
        <begin position="766"/>
        <end position="798"/>
    </location>
</feature>
<evidence type="ECO:0000256" key="9">
    <source>
        <dbReference type="ARBA" id="ARBA00023306"/>
    </source>
</evidence>